<keyword evidence="2" id="KW-1185">Reference proteome</keyword>
<accession>A0A0X1T122</accession>
<dbReference type="Proteomes" id="UP000063229">
    <property type="component" value="Chromosome"/>
</dbReference>
<dbReference type="KEGG" id="pagb:AWM79_10690"/>
<dbReference type="EMBL" id="CP014135">
    <property type="protein sequence ID" value="AMB85741.1"/>
    <property type="molecule type" value="Genomic_DNA"/>
</dbReference>
<dbReference type="AlphaFoldDB" id="A0A0X1T122"/>
<sequence length="76" mass="7545">MVTGTGSGSCTLTAAADVVDGRFAATPGSTGWAVPGRRLGIAGLLSGALMVDVSARPVLDVPGRMGVLGDMVESFH</sequence>
<name>A0A0X1T122_PSEAA</name>
<gene>
    <name evidence="1" type="ORF">AWM79_10690</name>
</gene>
<evidence type="ECO:0000313" key="2">
    <source>
        <dbReference type="Proteomes" id="UP000063229"/>
    </source>
</evidence>
<protein>
    <submittedName>
        <fullName evidence="1">Uncharacterized protein</fullName>
    </submittedName>
</protein>
<proteinExistence type="predicted"/>
<organism evidence="1 2">
    <name type="scientific">Pseudomonas agarici</name>
    <dbReference type="NCBI Taxonomy" id="46677"/>
    <lineage>
        <taxon>Bacteria</taxon>
        <taxon>Pseudomonadati</taxon>
        <taxon>Pseudomonadota</taxon>
        <taxon>Gammaproteobacteria</taxon>
        <taxon>Pseudomonadales</taxon>
        <taxon>Pseudomonadaceae</taxon>
        <taxon>Pseudomonas</taxon>
    </lineage>
</organism>
<evidence type="ECO:0000313" key="1">
    <source>
        <dbReference type="EMBL" id="AMB85741.1"/>
    </source>
</evidence>
<reference evidence="1 2" key="1">
    <citation type="submission" date="2016-01" db="EMBL/GenBank/DDBJ databases">
        <authorList>
            <person name="McClelland M."/>
            <person name="Jain A."/>
            <person name="Saraogi P."/>
            <person name="Mendelson R."/>
            <person name="Westerman R."/>
            <person name="SanMiguel P."/>
            <person name="Csonka L."/>
        </authorList>
    </citation>
    <scope>NUCLEOTIDE SEQUENCE [LARGE SCALE GENOMIC DNA]</scope>
    <source>
        <strain evidence="1 2">NCPPB 2472</strain>
    </source>
</reference>